<protein>
    <recommendedName>
        <fullName evidence="1">Helicase XPB/Ssl2 N-terminal domain-containing protein</fullName>
    </recommendedName>
</protein>
<gene>
    <name evidence="2" type="ordered locus">ANT_25670</name>
</gene>
<organism evidence="2 3">
    <name type="scientific">Anaerolinea thermophila (strain DSM 14523 / JCM 11388 / NBRC 100420 / UNI-1)</name>
    <dbReference type="NCBI Taxonomy" id="926569"/>
    <lineage>
        <taxon>Bacteria</taxon>
        <taxon>Bacillati</taxon>
        <taxon>Chloroflexota</taxon>
        <taxon>Anaerolineae</taxon>
        <taxon>Anaerolineales</taxon>
        <taxon>Anaerolineaceae</taxon>
        <taxon>Anaerolinea</taxon>
    </lineage>
</organism>
<sequence length="551" mass="61797">MPLLMDVLSGRDLGFLKMVAQAWGIELHGDDRAAVLNQVIEGILQHEWRDEVLETLPERARQALQLLAQNGGRLSWAVFTRRFGEVRPFGPGKREKERPDLNPISPAEVLWYRAMIGRAFLQQPGEREPVEFAYIPDDLLDVLHPLTQPDEHPFGRPASPGEVEQPVVVNDDLLDDLCTYLAGLRAGIAEEELKKHLLRPMNTPFWQALLRSAGLLDPQGQPVAEPVRAFLEAPRGEALALLVSAWKSSESFNELRLMPGLICEGDWQNDALRARQKVLERLQSLPVGSWWSLAAFVRAFREEDPDFQRPAGDYDSWFIRRASDGVYLRGIASWDEVDGALIRFMLVEILYPLGVVDLAKHAHEDVVSAFRLSGWAESLLQGSAPQGLPAETGKLKVFSSGVMIAERTLSRAVRYQVARFCEWDELTQGEYRYRVTARSLERAAAQGLRPRMLVALLRKQVEKTALPPSLIQGLERWESAGTQASFQHATLLRVASPEVLTALKRSRAARFLGEELSPTVVLVRRGAEDKVREALVELGYFSALADDEQVP</sequence>
<dbReference type="InParanoid" id="E8MZP5"/>
<dbReference type="Pfam" id="PF13625">
    <property type="entry name" value="Helicase_C_3"/>
    <property type="match status" value="1"/>
</dbReference>
<dbReference type="eggNOG" id="ENOG503366P">
    <property type="taxonomic scope" value="Bacteria"/>
</dbReference>
<proteinExistence type="predicted"/>
<evidence type="ECO:0000313" key="3">
    <source>
        <dbReference type="Proteomes" id="UP000008922"/>
    </source>
</evidence>
<name>E8MZP5_ANATU</name>
<dbReference type="STRING" id="926569.ANT_25670"/>
<dbReference type="HOGENOM" id="CLU_494051_0_0_0"/>
<keyword evidence="3" id="KW-1185">Reference proteome</keyword>
<evidence type="ECO:0000313" key="2">
    <source>
        <dbReference type="EMBL" id="BAJ64593.1"/>
    </source>
</evidence>
<dbReference type="EMBL" id="AP012029">
    <property type="protein sequence ID" value="BAJ64593.1"/>
    <property type="molecule type" value="Genomic_DNA"/>
</dbReference>
<evidence type="ECO:0000259" key="1">
    <source>
        <dbReference type="Pfam" id="PF13625"/>
    </source>
</evidence>
<dbReference type="AlphaFoldDB" id="E8MZP5"/>
<dbReference type="RefSeq" id="WP_013560948.1">
    <property type="nucleotide sequence ID" value="NC_014960.1"/>
</dbReference>
<reference evidence="2 3" key="1">
    <citation type="submission" date="2010-12" db="EMBL/GenBank/DDBJ databases">
        <title>Whole genome sequence of Anaerolinea thermophila UNI-1.</title>
        <authorList>
            <person name="Narita-Yamada S."/>
            <person name="Kishi E."/>
            <person name="Watanabe Y."/>
            <person name="Takasaki K."/>
            <person name="Ankai A."/>
            <person name="Oguchi A."/>
            <person name="Fukui S."/>
            <person name="Takahashi M."/>
            <person name="Yashiro I."/>
            <person name="Hosoyama A."/>
            <person name="Sekiguchi Y."/>
            <person name="Hanada S."/>
            <person name="Fujita N."/>
        </authorList>
    </citation>
    <scope>NUCLEOTIDE SEQUENCE [LARGE SCALE GENOMIC DNA]</scope>
    <source>
        <strain evidence="3">DSM 14523 / JCM 11388 / NBRC 100420 / UNI-1</strain>
    </source>
</reference>
<dbReference type="Proteomes" id="UP000008922">
    <property type="component" value="Chromosome"/>
</dbReference>
<dbReference type="InterPro" id="IPR032830">
    <property type="entry name" value="XPB/Ssl2_N"/>
</dbReference>
<accession>E8MZP5</accession>
<feature type="domain" description="Helicase XPB/Ssl2 N-terminal" evidence="1">
    <location>
        <begin position="402"/>
        <end position="511"/>
    </location>
</feature>
<dbReference type="OrthoDB" id="136853at2"/>
<dbReference type="KEGG" id="atm:ANT_25670"/>